<dbReference type="RefSeq" id="WP_197116066.1">
    <property type="nucleotide sequence ID" value="NZ_JACBXQ010000006.1"/>
</dbReference>
<dbReference type="NCBIfam" id="TIGR01994">
    <property type="entry name" value="SUF_scaf_2"/>
    <property type="match status" value="1"/>
</dbReference>
<dbReference type="EMBL" id="JACBXQ010000006">
    <property type="protein sequence ID" value="MBG9987148.1"/>
    <property type="molecule type" value="Genomic_DNA"/>
</dbReference>
<evidence type="ECO:0000259" key="1">
    <source>
        <dbReference type="Pfam" id="PF01592"/>
    </source>
</evidence>
<evidence type="ECO:0000313" key="2">
    <source>
        <dbReference type="EMBL" id="MBG9987148.1"/>
    </source>
</evidence>
<accession>A0ABS0LSK5</accession>
<keyword evidence="3" id="KW-1185">Reference proteome</keyword>
<dbReference type="SUPFAM" id="SSF82649">
    <property type="entry name" value="SufE/NifU"/>
    <property type="match status" value="1"/>
</dbReference>
<dbReference type="InterPro" id="IPR002871">
    <property type="entry name" value="NIF_FeS_clus_asmbl_NifU_N"/>
</dbReference>
<dbReference type="PANTHER" id="PTHR10093">
    <property type="entry name" value="IRON-SULFUR CLUSTER ASSEMBLY ENZYME NIFU HOMOLOG"/>
    <property type="match status" value="1"/>
</dbReference>
<evidence type="ECO:0000313" key="3">
    <source>
        <dbReference type="Proteomes" id="UP000721415"/>
    </source>
</evidence>
<sequence length="167" mass="18552">MALNHLDQLYRAVVLDHSANPHHRGRLENATHQMELLNPTCGDAITVEMLVKENTIQDIAFEGIGCTISIASASMMTDLMMGKSIEEAIQLVQAFNQLVGGTQPQDHTINEDTLRRMLKDASILAGVKKFPARYKCAILSWRAVEYGLTQKEDTQALEEDGITRKEG</sequence>
<proteinExistence type="predicted"/>
<comment type="caution">
    <text evidence="2">The sequence shown here is derived from an EMBL/GenBank/DDBJ whole genome shotgun (WGS) entry which is preliminary data.</text>
</comment>
<name>A0ABS0LSK5_9LACT</name>
<dbReference type="CDD" id="cd06664">
    <property type="entry name" value="IscU_like"/>
    <property type="match status" value="1"/>
</dbReference>
<feature type="domain" description="NIF system FeS cluster assembly NifU N-terminal" evidence="1">
    <location>
        <begin position="10"/>
        <end position="136"/>
    </location>
</feature>
<reference evidence="2 3" key="1">
    <citation type="submission" date="2020-07" db="EMBL/GenBank/DDBJ databases">
        <title>Facklamia lactis sp. nov., isolated from raw milk.</title>
        <authorList>
            <person name="Doll E.V."/>
            <person name="Huptas C."/>
            <person name="Staib L."/>
            <person name="Wenning M."/>
            <person name="Scherer S."/>
        </authorList>
    </citation>
    <scope>NUCLEOTIDE SEQUENCE [LARGE SCALE GENOMIC DNA]</scope>
    <source>
        <strain evidence="2 3">DSM 111018</strain>
    </source>
</reference>
<gene>
    <name evidence="2" type="ORF">HZY91_09735</name>
</gene>
<organism evidence="2 3">
    <name type="scientific">Facklamia lactis</name>
    <dbReference type="NCBI Taxonomy" id="2749967"/>
    <lineage>
        <taxon>Bacteria</taxon>
        <taxon>Bacillati</taxon>
        <taxon>Bacillota</taxon>
        <taxon>Bacilli</taxon>
        <taxon>Lactobacillales</taxon>
        <taxon>Aerococcaceae</taxon>
        <taxon>Facklamia</taxon>
    </lineage>
</organism>
<dbReference type="Proteomes" id="UP000721415">
    <property type="component" value="Unassembled WGS sequence"/>
</dbReference>
<protein>
    <submittedName>
        <fullName evidence="2">SUF system NifU family Fe-S cluster assembly protein</fullName>
    </submittedName>
</protein>
<dbReference type="Gene3D" id="3.90.1010.10">
    <property type="match status" value="1"/>
</dbReference>
<dbReference type="Pfam" id="PF01592">
    <property type="entry name" value="NifU_N"/>
    <property type="match status" value="1"/>
</dbReference>